<proteinExistence type="inferred from homology"/>
<keyword evidence="3" id="KW-0326">Glycosidase</keyword>
<dbReference type="Proteomes" id="UP001219518">
    <property type="component" value="Unassembled WGS sequence"/>
</dbReference>
<keyword evidence="2" id="KW-0378">Hydrolase</keyword>
<evidence type="ECO:0000256" key="4">
    <source>
        <dbReference type="RuleBase" id="RU003690"/>
    </source>
</evidence>
<evidence type="ECO:0000256" key="6">
    <source>
        <dbReference type="SAM" id="SignalP"/>
    </source>
</evidence>
<feature type="chain" id="PRO_5042239900" evidence="6">
    <location>
        <begin position="18"/>
        <end position="133"/>
    </location>
</feature>
<comment type="caution">
    <text evidence="7">The sequence shown here is derived from an EMBL/GenBank/DDBJ whole genome shotgun (WGS) entry which is preliminary data.</text>
</comment>
<dbReference type="InterPro" id="IPR017853">
    <property type="entry name" value="GH"/>
</dbReference>
<name>A0AAE1HXG2_9NEOP</name>
<evidence type="ECO:0000256" key="1">
    <source>
        <dbReference type="ARBA" id="ARBA00010838"/>
    </source>
</evidence>
<dbReference type="GO" id="GO:0005975">
    <property type="term" value="P:carbohydrate metabolic process"/>
    <property type="evidence" value="ECO:0007669"/>
    <property type="project" value="InterPro"/>
</dbReference>
<dbReference type="Pfam" id="PF00232">
    <property type="entry name" value="Glyco_hydro_1"/>
    <property type="match status" value="1"/>
</dbReference>
<evidence type="ECO:0000256" key="2">
    <source>
        <dbReference type="ARBA" id="ARBA00022801"/>
    </source>
</evidence>
<dbReference type="AlphaFoldDB" id="A0AAE1HXG2"/>
<evidence type="ECO:0000313" key="7">
    <source>
        <dbReference type="EMBL" id="KAK3929369.1"/>
    </source>
</evidence>
<evidence type="ECO:0000256" key="5">
    <source>
        <dbReference type="SAM" id="MobiDB-lite"/>
    </source>
</evidence>
<dbReference type="PANTHER" id="PTHR10353">
    <property type="entry name" value="GLYCOSYL HYDROLASE"/>
    <property type="match status" value="1"/>
</dbReference>
<reference evidence="7" key="2">
    <citation type="journal article" date="2023" name="BMC Genomics">
        <title>Pest status, molecular evolution, and epigenetic factors derived from the genome assembly of Frankliniella fusca, a thysanopteran phytovirus vector.</title>
        <authorList>
            <person name="Catto M.A."/>
            <person name="Labadie P.E."/>
            <person name="Jacobson A.L."/>
            <person name="Kennedy G.G."/>
            <person name="Srinivasan R."/>
            <person name="Hunt B.G."/>
        </authorList>
    </citation>
    <scope>NUCLEOTIDE SEQUENCE</scope>
    <source>
        <strain evidence="7">PL_HMW_Pooled</strain>
    </source>
</reference>
<dbReference type="PANTHER" id="PTHR10353:SF36">
    <property type="entry name" value="LP05116P"/>
    <property type="match status" value="1"/>
</dbReference>
<protein>
    <submittedName>
        <fullName evidence="7">Beta-glucosidase A</fullName>
    </submittedName>
</protein>
<gene>
    <name evidence="7" type="ORF">KUF71_017829</name>
</gene>
<organism evidence="7 8">
    <name type="scientific">Frankliniella fusca</name>
    <dbReference type="NCBI Taxonomy" id="407009"/>
    <lineage>
        <taxon>Eukaryota</taxon>
        <taxon>Metazoa</taxon>
        <taxon>Ecdysozoa</taxon>
        <taxon>Arthropoda</taxon>
        <taxon>Hexapoda</taxon>
        <taxon>Insecta</taxon>
        <taxon>Pterygota</taxon>
        <taxon>Neoptera</taxon>
        <taxon>Paraneoptera</taxon>
        <taxon>Thysanoptera</taxon>
        <taxon>Terebrantia</taxon>
        <taxon>Thripoidea</taxon>
        <taxon>Thripidae</taxon>
        <taxon>Frankliniella</taxon>
    </lineage>
</organism>
<dbReference type="GO" id="GO:0008422">
    <property type="term" value="F:beta-glucosidase activity"/>
    <property type="evidence" value="ECO:0007669"/>
    <property type="project" value="TreeGrafter"/>
</dbReference>
<evidence type="ECO:0000313" key="8">
    <source>
        <dbReference type="Proteomes" id="UP001219518"/>
    </source>
</evidence>
<dbReference type="EMBL" id="JAHWGI010001399">
    <property type="protein sequence ID" value="KAK3929369.1"/>
    <property type="molecule type" value="Genomic_DNA"/>
</dbReference>
<keyword evidence="6" id="KW-0732">Signal</keyword>
<keyword evidence="8" id="KW-1185">Reference proteome</keyword>
<sequence length="133" mass="14325">TVLVLVAAVALLAPGQARAPTVQRAVGEDDDDTEPPMVTETDPKYKIPDNFLIGAGSSSYQNEGAWDRDGKGESVFDHYFHTANVNVPTNMTGDIACNSYERYEEDIKLAAEMGVSQATANTLTGQLFKSHTS</sequence>
<dbReference type="SUPFAM" id="SSF51445">
    <property type="entry name" value="(Trans)glycosidases"/>
    <property type="match status" value="1"/>
</dbReference>
<dbReference type="Gene3D" id="3.20.20.80">
    <property type="entry name" value="Glycosidases"/>
    <property type="match status" value="1"/>
</dbReference>
<comment type="similarity">
    <text evidence="1 4">Belongs to the glycosyl hydrolase 1 family.</text>
</comment>
<feature type="region of interest" description="Disordered" evidence="5">
    <location>
        <begin position="22"/>
        <end position="44"/>
    </location>
</feature>
<evidence type="ECO:0000256" key="3">
    <source>
        <dbReference type="ARBA" id="ARBA00023295"/>
    </source>
</evidence>
<accession>A0AAE1HXG2</accession>
<reference evidence="7" key="1">
    <citation type="submission" date="2021-07" db="EMBL/GenBank/DDBJ databases">
        <authorList>
            <person name="Catto M.A."/>
            <person name="Jacobson A."/>
            <person name="Kennedy G."/>
            <person name="Labadie P."/>
            <person name="Hunt B.G."/>
            <person name="Srinivasan R."/>
        </authorList>
    </citation>
    <scope>NUCLEOTIDE SEQUENCE</scope>
    <source>
        <strain evidence="7">PL_HMW_Pooled</strain>
        <tissue evidence="7">Head</tissue>
    </source>
</reference>
<feature type="signal peptide" evidence="6">
    <location>
        <begin position="1"/>
        <end position="17"/>
    </location>
</feature>
<dbReference type="InterPro" id="IPR001360">
    <property type="entry name" value="Glyco_hydro_1"/>
</dbReference>
<feature type="non-terminal residue" evidence="7">
    <location>
        <position position="1"/>
    </location>
</feature>